<comment type="caution">
    <text evidence="1">The sequence shown here is derived from an EMBL/GenBank/DDBJ whole genome shotgun (WGS) entry which is preliminary data.</text>
</comment>
<dbReference type="Proteomes" id="UP000287033">
    <property type="component" value="Unassembled WGS sequence"/>
</dbReference>
<reference evidence="1 2" key="1">
    <citation type="journal article" date="2018" name="Nat. Ecol. Evol.">
        <title>Shark genomes provide insights into elasmobranch evolution and the origin of vertebrates.</title>
        <authorList>
            <person name="Hara Y"/>
            <person name="Yamaguchi K"/>
            <person name="Onimaru K"/>
            <person name="Kadota M"/>
            <person name="Koyanagi M"/>
            <person name="Keeley SD"/>
            <person name="Tatsumi K"/>
            <person name="Tanaka K"/>
            <person name="Motone F"/>
            <person name="Kageyama Y"/>
            <person name="Nozu R"/>
            <person name="Adachi N"/>
            <person name="Nishimura O"/>
            <person name="Nakagawa R"/>
            <person name="Tanegashima C"/>
            <person name="Kiyatake I"/>
            <person name="Matsumoto R"/>
            <person name="Murakumo K"/>
            <person name="Nishida K"/>
            <person name="Terakita A"/>
            <person name="Kuratani S"/>
            <person name="Sato K"/>
            <person name="Hyodo S Kuraku.S."/>
        </authorList>
    </citation>
    <scope>NUCLEOTIDE SEQUENCE [LARGE SCALE GENOMIC DNA]</scope>
</reference>
<proteinExistence type="predicted"/>
<evidence type="ECO:0000313" key="1">
    <source>
        <dbReference type="EMBL" id="GCC40298.1"/>
    </source>
</evidence>
<gene>
    <name evidence="1" type="ORF">chiPu_0024322</name>
</gene>
<accession>A0A401TCB6</accession>
<protein>
    <submittedName>
        <fullName evidence="1">Uncharacterized protein</fullName>
    </submittedName>
</protein>
<name>A0A401TCB6_CHIPU</name>
<evidence type="ECO:0000313" key="2">
    <source>
        <dbReference type="Proteomes" id="UP000287033"/>
    </source>
</evidence>
<sequence>MRSNWTPRLRSTYCPPTNGVDLSRPWAGFPLCRVLIGHSARTDVPLNQSAPRRLGWIDVQLSPINALSGTAAVQWELEGGAGVRCLRRRLVGLR</sequence>
<organism evidence="1 2">
    <name type="scientific">Chiloscyllium punctatum</name>
    <name type="common">Brownbanded bambooshark</name>
    <name type="synonym">Hemiscyllium punctatum</name>
    <dbReference type="NCBI Taxonomy" id="137246"/>
    <lineage>
        <taxon>Eukaryota</taxon>
        <taxon>Metazoa</taxon>
        <taxon>Chordata</taxon>
        <taxon>Craniata</taxon>
        <taxon>Vertebrata</taxon>
        <taxon>Chondrichthyes</taxon>
        <taxon>Elasmobranchii</taxon>
        <taxon>Galeomorphii</taxon>
        <taxon>Galeoidea</taxon>
        <taxon>Orectolobiformes</taxon>
        <taxon>Hemiscylliidae</taxon>
        <taxon>Chiloscyllium</taxon>
    </lineage>
</organism>
<keyword evidence="2" id="KW-1185">Reference proteome</keyword>
<dbReference type="EMBL" id="BEZZ01037036">
    <property type="protein sequence ID" value="GCC40298.1"/>
    <property type="molecule type" value="Genomic_DNA"/>
</dbReference>
<dbReference type="AlphaFoldDB" id="A0A401TCB6"/>